<dbReference type="AlphaFoldDB" id="A0A8X6LNG5"/>
<evidence type="ECO:0000256" key="1">
    <source>
        <dbReference type="SAM" id="MobiDB-lite"/>
    </source>
</evidence>
<evidence type="ECO:0000313" key="2">
    <source>
        <dbReference type="EMBL" id="GFR13944.1"/>
    </source>
</evidence>
<gene>
    <name evidence="2" type="ORF">TNCT_732291</name>
</gene>
<feature type="compositionally biased region" description="Basic and acidic residues" evidence="1">
    <location>
        <begin position="8"/>
        <end position="27"/>
    </location>
</feature>
<proteinExistence type="predicted"/>
<name>A0A8X6LNG5_TRICU</name>
<accession>A0A8X6LNG5</accession>
<organism evidence="2 3">
    <name type="scientific">Trichonephila clavata</name>
    <name type="common">Joro spider</name>
    <name type="synonym">Nephila clavata</name>
    <dbReference type="NCBI Taxonomy" id="2740835"/>
    <lineage>
        <taxon>Eukaryota</taxon>
        <taxon>Metazoa</taxon>
        <taxon>Ecdysozoa</taxon>
        <taxon>Arthropoda</taxon>
        <taxon>Chelicerata</taxon>
        <taxon>Arachnida</taxon>
        <taxon>Araneae</taxon>
        <taxon>Araneomorphae</taxon>
        <taxon>Entelegynae</taxon>
        <taxon>Araneoidea</taxon>
        <taxon>Nephilidae</taxon>
        <taxon>Trichonephila</taxon>
    </lineage>
</organism>
<evidence type="ECO:0000313" key="3">
    <source>
        <dbReference type="Proteomes" id="UP000887116"/>
    </source>
</evidence>
<keyword evidence="3" id="KW-1185">Reference proteome</keyword>
<dbReference type="EMBL" id="BMAO01027010">
    <property type="protein sequence ID" value="GFR13944.1"/>
    <property type="molecule type" value="Genomic_DNA"/>
</dbReference>
<protein>
    <submittedName>
        <fullName evidence="2">Uncharacterized protein</fullName>
    </submittedName>
</protein>
<comment type="caution">
    <text evidence="2">The sequence shown here is derived from an EMBL/GenBank/DDBJ whole genome shotgun (WGS) entry which is preliminary data.</text>
</comment>
<feature type="region of interest" description="Disordered" evidence="1">
    <location>
        <begin position="1"/>
        <end position="29"/>
    </location>
</feature>
<sequence>MRLPEYTFTEKSKGKKRDPQPRDDESGKAILLPKVGAKKNDMVHKNSIQGAKCWRKNVVLQKDSLRKKEERNKIDIWRKYFSHAEITINTNYGMGKWGWCAFKYAVGRMLIKLYCDRK</sequence>
<reference evidence="2" key="1">
    <citation type="submission" date="2020-07" db="EMBL/GenBank/DDBJ databases">
        <title>Multicomponent nature underlies the extraordinary mechanical properties of spider dragline silk.</title>
        <authorList>
            <person name="Kono N."/>
            <person name="Nakamura H."/>
            <person name="Mori M."/>
            <person name="Yoshida Y."/>
            <person name="Ohtoshi R."/>
            <person name="Malay A.D."/>
            <person name="Moran D.A.P."/>
            <person name="Tomita M."/>
            <person name="Numata K."/>
            <person name="Arakawa K."/>
        </authorList>
    </citation>
    <scope>NUCLEOTIDE SEQUENCE</scope>
</reference>
<dbReference type="Proteomes" id="UP000887116">
    <property type="component" value="Unassembled WGS sequence"/>
</dbReference>